<evidence type="ECO:0000313" key="3">
    <source>
        <dbReference type="EMBL" id="KAA5400795.1"/>
    </source>
</evidence>
<gene>
    <name evidence="2" type="ORF">CE91St7_25610</name>
    <name evidence="4" type="ORF">F2Y51_10880</name>
    <name evidence="3" type="ORF">F2Y58_01075</name>
    <name evidence="5" type="ORF">RVH45_14780</name>
</gene>
<dbReference type="Proteomes" id="UP000481616">
    <property type="component" value="Unassembled WGS sequence"/>
</dbReference>
<evidence type="ECO:0000313" key="5">
    <source>
        <dbReference type="EMBL" id="MDU0271124.1"/>
    </source>
</evidence>
<evidence type="ECO:0000259" key="1">
    <source>
        <dbReference type="Pfam" id="PF13439"/>
    </source>
</evidence>
<dbReference type="RefSeq" id="WP_038608907.1">
    <property type="nucleotide sequence ID" value="NZ_BAABYF010000001.1"/>
</dbReference>
<dbReference type="EMBL" id="JAWDEV010000010">
    <property type="protein sequence ID" value="MDU0271124.1"/>
    <property type="molecule type" value="Genomic_DNA"/>
</dbReference>
<dbReference type="Proteomes" id="UP001181086">
    <property type="component" value="Unassembled WGS sequence"/>
</dbReference>
<dbReference type="Gene3D" id="3.40.50.2000">
    <property type="entry name" value="Glycogen Phosphorylase B"/>
    <property type="match status" value="2"/>
</dbReference>
<evidence type="ECO:0000313" key="4">
    <source>
        <dbReference type="EMBL" id="KAA5404981.1"/>
    </source>
</evidence>
<dbReference type="SUPFAM" id="SSF53756">
    <property type="entry name" value="UDP-Glycosyltransferase/glycogen phosphorylase"/>
    <property type="match status" value="1"/>
</dbReference>
<organism evidence="4 6">
    <name type="scientific">Phocaeicola dorei</name>
    <dbReference type="NCBI Taxonomy" id="357276"/>
    <lineage>
        <taxon>Bacteria</taxon>
        <taxon>Pseudomonadati</taxon>
        <taxon>Bacteroidota</taxon>
        <taxon>Bacteroidia</taxon>
        <taxon>Bacteroidales</taxon>
        <taxon>Bacteroidaceae</taxon>
        <taxon>Phocaeicola</taxon>
    </lineage>
</organism>
<protein>
    <submittedName>
        <fullName evidence="2">Glycosyl transferase family 1</fullName>
    </submittedName>
    <submittedName>
        <fullName evidence="4">Glycosyltransferase family 4 protein</fullName>
        <ecNumber evidence="5">2.4.-.-</ecNumber>
    </submittedName>
</protein>
<feature type="domain" description="Glycosyltransferase subfamily 4-like N-terminal" evidence="1">
    <location>
        <begin position="72"/>
        <end position="174"/>
    </location>
</feature>
<dbReference type="EC" id="2.4.-.-" evidence="5"/>
<dbReference type="EMBL" id="VVYY01000001">
    <property type="protein sequence ID" value="KAA5400795.1"/>
    <property type="molecule type" value="Genomic_DNA"/>
</dbReference>
<keyword evidence="4" id="KW-0808">Transferase</keyword>
<dbReference type="InterPro" id="IPR028098">
    <property type="entry name" value="Glyco_trans_4-like_N"/>
</dbReference>
<sequence>MRLVLLYLGRRGAGPVYSIEFAQALLEKQVPILAIVSNYSGNINEWMLLSRKFRNLSLVTIDTYTNKKDFVIRSLNICLFAKLVRIIRKYSPDYVFTPMIHPWHNLVISLLPRKIKIIKVIHDVAPHLGESNLFSMLMNKADIFFSDRLVVLSQHSRKELEKAGIKKNICIIPHANFSYYSKYNDLATERKIYNKVGFFGRINKYKGLDVLLESWGMIKDTNPKLKLLVAGNGDCQEYVGSFNRYKDSMEICNRWISDEEVAKLLSSVDLIILPYIEASQSGVIPLAFALGKPVVVTNVGGLKEQVPDGCGLIIPPNNPKALSDAICELYNNPSKILDMGADARIYAQNVLSWDKSAAILLDNLNFKK</sequence>
<dbReference type="KEGG" id="bdo:EL88_04410"/>
<dbReference type="CDD" id="cd03801">
    <property type="entry name" value="GT4_PimA-like"/>
    <property type="match status" value="1"/>
</dbReference>
<keyword evidence="5" id="KW-0328">Glycosyltransferase</keyword>
<dbReference type="EMBL" id="BQOB01000001">
    <property type="protein sequence ID" value="GKH81677.1"/>
    <property type="molecule type" value="Genomic_DNA"/>
</dbReference>
<reference evidence="2" key="2">
    <citation type="submission" date="2022-01" db="EMBL/GenBank/DDBJ databases">
        <title>Novel bile acid biosynthetic pathways are enriched in the microbiome of centenarians.</title>
        <authorList>
            <person name="Sato Y."/>
            <person name="Atarashi K."/>
            <person name="Plichta R.D."/>
            <person name="Arai Y."/>
            <person name="Sasajima S."/>
            <person name="Kearney M.S."/>
            <person name="Suda W."/>
            <person name="Takeshita K."/>
            <person name="Sasaki T."/>
            <person name="Okamoto S."/>
            <person name="Skelly N.A."/>
            <person name="Okamura Y."/>
            <person name="Vlamakis H."/>
            <person name="Li Y."/>
            <person name="Tanoue T."/>
            <person name="Takei H."/>
            <person name="Nittono H."/>
            <person name="Narushima S."/>
            <person name="Irie J."/>
            <person name="Itoh H."/>
            <person name="Moriya K."/>
            <person name="Sugiura Y."/>
            <person name="Suematsu M."/>
            <person name="Moritoki N."/>
            <person name="Shibata S."/>
            <person name="Littman R.D."/>
            <person name="Fischbach A.M."/>
            <person name="Uwamino Y."/>
            <person name="Inoue T."/>
            <person name="Honda A."/>
            <person name="Hattori M."/>
            <person name="Murai T."/>
            <person name="Xavier J.R."/>
            <person name="Hirose N."/>
            <person name="Honda K."/>
        </authorList>
    </citation>
    <scope>NUCLEOTIDE SEQUENCE</scope>
    <source>
        <strain evidence="2">CE91-St7</strain>
    </source>
</reference>
<comment type="caution">
    <text evidence="4">The sequence shown here is derived from an EMBL/GenBank/DDBJ whole genome shotgun (WGS) entry which is preliminary data.</text>
</comment>
<dbReference type="Proteomes" id="UP001055104">
    <property type="component" value="Unassembled WGS sequence"/>
</dbReference>
<reference evidence="6 7" key="1">
    <citation type="journal article" date="2019" name="Nat. Med.">
        <title>A library of human gut bacterial isolates paired with longitudinal multiomics data enables mechanistic microbiome research.</title>
        <authorList>
            <person name="Poyet M."/>
            <person name="Groussin M."/>
            <person name="Gibbons S.M."/>
            <person name="Avila-Pacheco J."/>
            <person name="Jiang X."/>
            <person name="Kearney S.M."/>
            <person name="Perrotta A.R."/>
            <person name="Berdy B."/>
            <person name="Zhao S."/>
            <person name="Lieberman T.D."/>
            <person name="Swanson P.K."/>
            <person name="Smith M."/>
            <person name="Roesemann S."/>
            <person name="Alexander J.E."/>
            <person name="Rich S.A."/>
            <person name="Livny J."/>
            <person name="Vlamakis H."/>
            <person name="Clish C."/>
            <person name="Bullock K."/>
            <person name="Deik A."/>
            <person name="Scott J."/>
            <person name="Pierce K.A."/>
            <person name="Xavier R.J."/>
            <person name="Alm E.J."/>
        </authorList>
    </citation>
    <scope>NUCLEOTIDE SEQUENCE [LARGE SCALE GENOMIC DNA]</scope>
    <source>
        <strain evidence="3 7">BIOML-A1</strain>
        <strain evidence="4 6">BIOML-A4</strain>
    </source>
</reference>
<dbReference type="Pfam" id="PF13439">
    <property type="entry name" value="Glyco_transf_4"/>
    <property type="match status" value="1"/>
</dbReference>
<dbReference type="EMBL" id="VVZA01000008">
    <property type="protein sequence ID" value="KAA5404981.1"/>
    <property type="molecule type" value="Genomic_DNA"/>
</dbReference>
<proteinExistence type="predicted"/>
<reference evidence="5" key="3">
    <citation type="submission" date="2023-10" db="EMBL/GenBank/DDBJ databases">
        <title>Genome of Potential pathogenic bacteria in Crohn's disease.</title>
        <authorList>
            <person name="Rodriguez-Palacios A."/>
        </authorList>
    </citation>
    <scope>NUCLEOTIDE SEQUENCE</scope>
    <source>
        <strain evidence="5">CavFT-hAR62</strain>
    </source>
</reference>
<dbReference type="GO" id="GO:0016757">
    <property type="term" value="F:glycosyltransferase activity"/>
    <property type="evidence" value="ECO:0007669"/>
    <property type="project" value="UniProtKB-KW"/>
</dbReference>
<dbReference type="AlphaFoldDB" id="A0A4R4I6A8"/>
<dbReference type="Pfam" id="PF13692">
    <property type="entry name" value="Glyco_trans_1_4"/>
    <property type="match status" value="1"/>
</dbReference>
<dbReference type="PANTHER" id="PTHR12526">
    <property type="entry name" value="GLYCOSYLTRANSFERASE"/>
    <property type="match status" value="1"/>
</dbReference>
<accession>A0A4R4I6A8</accession>
<name>A0A4R4I6A8_9BACT</name>
<dbReference type="Proteomes" id="UP000441162">
    <property type="component" value="Unassembled WGS sequence"/>
</dbReference>
<evidence type="ECO:0000313" key="6">
    <source>
        <dbReference type="Proteomes" id="UP000441162"/>
    </source>
</evidence>
<evidence type="ECO:0000313" key="2">
    <source>
        <dbReference type="EMBL" id="GKH81677.1"/>
    </source>
</evidence>
<evidence type="ECO:0000313" key="7">
    <source>
        <dbReference type="Proteomes" id="UP000481616"/>
    </source>
</evidence>